<dbReference type="Proteomes" id="UP001500897">
    <property type="component" value="Unassembled WGS sequence"/>
</dbReference>
<organism evidence="1 2">
    <name type="scientific">Kitasatospora saccharophila</name>
    <dbReference type="NCBI Taxonomy" id="407973"/>
    <lineage>
        <taxon>Bacteria</taxon>
        <taxon>Bacillati</taxon>
        <taxon>Actinomycetota</taxon>
        <taxon>Actinomycetes</taxon>
        <taxon>Kitasatosporales</taxon>
        <taxon>Streptomycetaceae</taxon>
        <taxon>Kitasatospora</taxon>
    </lineage>
</organism>
<evidence type="ECO:0000313" key="2">
    <source>
        <dbReference type="Proteomes" id="UP001500897"/>
    </source>
</evidence>
<evidence type="ECO:0000313" key="1">
    <source>
        <dbReference type="EMBL" id="GAA2086416.1"/>
    </source>
</evidence>
<proteinExistence type="predicted"/>
<protein>
    <submittedName>
        <fullName evidence="1">Uncharacterized protein</fullName>
    </submittedName>
</protein>
<comment type="caution">
    <text evidence="1">The sequence shown here is derived from an EMBL/GenBank/DDBJ whole genome shotgun (WGS) entry which is preliminary data.</text>
</comment>
<name>A0ABP5HVP8_9ACTN</name>
<dbReference type="EMBL" id="BAAANS010000003">
    <property type="protein sequence ID" value="GAA2086416.1"/>
    <property type="molecule type" value="Genomic_DNA"/>
</dbReference>
<sequence>MFRVRVPSRWAITETCWRSRVVRSYCTPMPGSGVDCMRETGTGDPSGAAAGDVVGSYHLFREGPTAERSIEGKDITKRVTFPTSV</sequence>
<gene>
    <name evidence="1" type="ORF">GCM10009759_07120</name>
</gene>
<reference evidence="2" key="1">
    <citation type="journal article" date="2019" name="Int. J. Syst. Evol. Microbiol.">
        <title>The Global Catalogue of Microorganisms (GCM) 10K type strain sequencing project: providing services to taxonomists for standard genome sequencing and annotation.</title>
        <authorList>
            <consortium name="The Broad Institute Genomics Platform"/>
            <consortium name="The Broad Institute Genome Sequencing Center for Infectious Disease"/>
            <person name="Wu L."/>
            <person name="Ma J."/>
        </authorList>
    </citation>
    <scope>NUCLEOTIDE SEQUENCE [LARGE SCALE GENOMIC DNA]</scope>
    <source>
        <strain evidence="2">JCM 14559</strain>
    </source>
</reference>
<keyword evidence="2" id="KW-1185">Reference proteome</keyword>
<accession>A0ABP5HVP8</accession>